<protein>
    <recommendedName>
        <fullName evidence="2">BTB domain-containing protein</fullName>
    </recommendedName>
</protein>
<reference evidence="4" key="1">
    <citation type="journal article" date="2014" name="Proc. Natl. Acad. Sci. U.S.A.">
        <title>Extensive sampling of basidiomycete genomes demonstrates inadequacy of the white-rot/brown-rot paradigm for wood decay fungi.</title>
        <authorList>
            <person name="Riley R."/>
            <person name="Salamov A.A."/>
            <person name="Brown D.W."/>
            <person name="Nagy L.G."/>
            <person name="Floudas D."/>
            <person name="Held B.W."/>
            <person name="Levasseur A."/>
            <person name="Lombard V."/>
            <person name="Morin E."/>
            <person name="Otillar R."/>
            <person name="Lindquist E.A."/>
            <person name="Sun H."/>
            <person name="LaButti K.M."/>
            <person name="Schmutz J."/>
            <person name="Jabbour D."/>
            <person name="Luo H."/>
            <person name="Baker S.E."/>
            <person name="Pisabarro A.G."/>
            <person name="Walton J.D."/>
            <person name="Blanchette R.A."/>
            <person name="Henrissat B."/>
            <person name="Martin F."/>
            <person name="Cullen D."/>
            <person name="Hibbett D.S."/>
            <person name="Grigoriev I.V."/>
        </authorList>
    </citation>
    <scope>NUCLEOTIDE SEQUENCE [LARGE SCALE GENOMIC DNA]</scope>
    <source>
        <strain evidence="4">CBS 339.88</strain>
    </source>
</reference>
<evidence type="ECO:0000313" key="4">
    <source>
        <dbReference type="Proteomes" id="UP000027222"/>
    </source>
</evidence>
<sequence>MSVVKSPNSVDDRPLTETNAEDPSLHVEDGLWLEDGNVIIQAGRSLFRVHRGILAAHSAFFKKRFEQTCINGSTPAVSGVQGLTINQDASKFRVLLLGIYDPNFYGSPPSKVSLRDTLIMARMSSKYSVDFLFQWAMNHLSLSFPTSLAEWDDPSKSTIDLTRATVSDYMEAFRTSIEIKAKWLIPAVLYDCLTFSLVDIMNTDTWRLHHHSLPSLIQAHAKHRLMDRRTLAFFAHLPDAACYSKDHCREVSKRWYLERLEGSANNPLSKLFRKAWDKYLQSLCDLCLKRCLERHQGTREEIWEGLPKAYGSENDWNALTSLKGNLPNHLKNFAAC</sequence>
<dbReference type="SUPFAM" id="SSF54695">
    <property type="entry name" value="POZ domain"/>
    <property type="match status" value="1"/>
</dbReference>
<dbReference type="InterPro" id="IPR011333">
    <property type="entry name" value="SKP1/BTB/POZ_sf"/>
</dbReference>
<keyword evidence="4" id="KW-1185">Reference proteome</keyword>
<dbReference type="HOGENOM" id="CLU_033082_3_1_1"/>
<feature type="domain" description="BTB" evidence="2">
    <location>
        <begin position="36"/>
        <end position="108"/>
    </location>
</feature>
<feature type="region of interest" description="Disordered" evidence="1">
    <location>
        <begin position="1"/>
        <end position="21"/>
    </location>
</feature>
<dbReference type="Gene3D" id="3.30.710.10">
    <property type="entry name" value="Potassium Channel Kv1.1, Chain A"/>
    <property type="match status" value="1"/>
</dbReference>
<dbReference type="Proteomes" id="UP000027222">
    <property type="component" value="Unassembled WGS sequence"/>
</dbReference>
<dbReference type="EMBL" id="KL142373">
    <property type="protein sequence ID" value="KDR79489.1"/>
    <property type="molecule type" value="Genomic_DNA"/>
</dbReference>
<accession>A0A067THX6</accession>
<dbReference type="PROSITE" id="PS50097">
    <property type="entry name" value="BTB"/>
    <property type="match status" value="1"/>
</dbReference>
<gene>
    <name evidence="3" type="ORF">GALMADRAFT_63111</name>
</gene>
<evidence type="ECO:0000313" key="3">
    <source>
        <dbReference type="EMBL" id="KDR79489.1"/>
    </source>
</evidence>
<dbReference type="STRING" id="685588.A0A067THX6"/>
<dbReference type="CDD" id="cd18186">
    <property type="entry name" value="BTB_POZ_ZBTB_KLHL-like"/>
    <property type="match status" value="1"/>
</dbReference>
<evidence type="ECO:0000259" key="2">
    <source>
        <dbReference type="PROSITE" id="PS50097"/>
    </source>
</evidence>
<organism evidence="3 4">
    <name type="scientific">Galerina marginata (strain CBS 339.88)</name>
    <dbReference type="NCBI Taxonomy" id="685588"/>
    <lineage>
        <taxon>Eukaryota</taxon>
        <taxon>Fungi</taxon>
        <taxon>Dikarya</taxon>
        <taxon>Basidiomycota</taxon>
        <taxon>Agaricomycotina</taxon>
        <taxon>Agaricomycetes</taxon>
        <taxon>Agaricomycetidae</taxon>
        <taxon>Agaricales</taxon>
        <taxon>Agaricineae</taxon>
        <taxon>Strophariaceae</taxon>
        <taxon>Galerina</taxon>
    </lineage>
</organism>
<dbReference type="AlphaFoldDB" id="A0A067THX6"/>
<dbReference type="Pfam" id="PF00651">
    <property type="entry name" value="BTB"/>
    <property type="match status" value="1"/>
</dbReference>
<name>A0A067THX6_GALM3</name>
<dbReference type="InterPro" id="IPR000210">
    <property type="entry name" value="BTB/POZ_dom"/>
</dbReference>
<evidence type="ECO:0000256" key="1">
    <source>
        <dbReference type="SAM" id="MobiDB-lite"/>
    </source>
</evidence>
<dbReference type="OrthoDB" id="3036049at2759"/>
<proteinExistence type="predicted"/>